<comment type="cofactor">
    <cofactor evidence="4">
        <name>Zn(2+)</name>
        <dbReference type="ChEBI" id="CHEBI:29105"/>
    </cofactor>
    <text evidence="4">Binds 1 zinc ion.</text>
</comment>
<dbReference type="InterPro" id="IPR035240">
    <property type="entry name" value="SprT_Zn_ribbon"/>
</dbReference>
<gene>
    <name evidence="5" type="ORF">NCTC13834_00938</name>
</gene>
<reference evidence="5 6" key="1">
    <citation type="submission" date="2018-06" db="EMBL/GenBank/DDBJ databases">
        <authorList>
            <consortium name="Pathogen Informatics"/>
            <person name="Doyle S."/>
        </authorList>
    </citation>
    <scope>NUCLEOTIDE SEQUENCE [LARGE SCALE GENOMIC DNA]</scope>
    <source>
        <strain evidence="5 6">NCTC13834</strain>
    </source>
</reference>
<feature type="active site" evidence="4">
    <location>
        <position position="68"/>
    </location>
</feature>
<comment type="similarity">
    <text evidence="4">Belongs to the SprT family.</text>
</comment>
<dbReference type="NCBIfam" id="NF003339">
    <property type="entry name" value="PRK04351.1"/>
    <property type="match status" value="1"/>
</dbReference>
<dbReference type="GO" id="GO:0008270">
    <property type="term" value="F:zinc ion binding"/>
    <property type="evidence" value="ECO:0007669"/>
    <property type="project" value="UniProtKB-UniRule"/>
</dbReference>
<feature type="binding site" evidence="4">
    <location>
        <position position="67"/>
    </location>
    <ligand>
        <name>Zn(2+)</name>
        <dbReference type="ChEBI" id="CHEBI:29105"/>
    </ligand>
</feature>
<dbReference type="RefSeq" id="WP_103373583.1">
    <property type="nucleotide sequence ID" value="NZ_BMCF01000014.1"/>
</dbReference>
<keyword evidence="1 4" id="KW-0963">Cytoplasm</keyword>
<dbReference type="SMART" id="SM00731">
    <property type="entry name" value="SprT"/>
    <property type="match status" value="1"/>
</dbReference>
<dbReference type="HAMAP" id="MF_00745">
    <property type="entry name" value="SprT_like"/>
    <property type="match status" value="1"/>
</dbReference>
<dbReference type="Proteomes" id="UP000254412">
    <property type="component" value="Unassembled WGS sequence"/>
</dbReference>
<sequence length="150" mass="17773">MDNVNLQQMTESISKSYFNRPFKHKAYFNPRLRTTGGRYILNTHNIEVNAKQYNKFGEKAIEDIIKHELCHYHLHLQGKGYKHKDKDFKILSTQTGAPRFCSAIENYEDRVRYTYVCSNCNLKFNRIRKVNTEKMVCGQCKGKLVEIKFR</sequence>
<dbReference type="GO" id="GO:0005737">
    <property type="term" value="C:cytoplasm"/>
    <property type="evidence" value="ECO:0007669"/>
    <property type="project" value="UniProtKB-SubCell"/>
</dbReference>
<evidence type="ECO:0000256" key="3">
    <source>
        <dbReference type="ARBA" id="ARBA00022833"/>
    </source>
</evidence>
<protein>
    <recommendedName>
        <fullName evidence="4">Protein SprT-like</fullName>
    </recommendedName>
</protein>
<feature type="binding site" evidence="4">
    <location>
        <position position="71"/>
    </location>
    <ligand>
        <name>Zn(2+)</name>
        <dbReference type="ChEBI" id="CHEBI:29105"/>
    </ligand>
</feature>
<dbReference type="InterPro" id="IPR006640">
    <property type="entry name" value="SprT-like_domain"/>
</dbReference>
<accession>A0A380GLW5</accession>
<evidence type="ECO:0000256" key="2">
    <source>
        <dbReference type="ARBA" id="ARBA00022723"/>
    </source>
</evidence>
<evidence type="ECO:0000313" key="6">
    <source>
        <dbReference type="Proteomes" id="UP000254412"/>
    </source>
</evidence>
<dbReference type="Pfam" id="PF10263">
    <property type="entry name" value="SprT-like"/>
    <property type="match status" value="1"/>
</dbReference>
<dbReference type="AlphaFoldDB" id="A0A380GLW5"/>
<comment type="subcellular location">
    <subcellularLocation>
        <location evidence="4">Cytoplasm</location>
    </subcellularLocation>
</comment>
<keyword evidence="2 4" id="KW-0479">Metal-binding</keyword>
<dbReference type="Pfam" id="PF17283">
    <property type="entry name" value="Zn_ribbon_SprT"/>
    <property type="match status" value="1"/>
</dbReference>
<organism evidence="5 6">
    <name type="scientific">Staphylococcus nepalensis</name>
    <dbReference type="NCBI Taxonomy" id="214473"/>
    <lineage>
        <taxon>Bacteria</taxon>
        <taxon>Bacillati</taxon>
        <taxon>Bacillota</taxon>
        <taxon>Bacilli</taxon>
        <taxon>Bacillales</taxon>
        <taxon>Staphylococcaceae</taxon>
        <taxon>Staphylococcus</taxon>
    </lineage>
</organism>
<proteinExistence type="inferred from homology"/>
<evidence type="ECO:0000256" key="4">
    <source>
        <dbReference type="HAMAP-Rule" id="MF_00745"/>
    </source>
</evidence>
<evidence type="ECO:0000313" key="5">
    <source>
        <dbReference type="EMBL" id="SUM54640.1"/>
    </source>
</evidence>
<dbReference type="GO" id="GO:0006950">
    <property type="term" value="P:response to stress"/>
    <property type="evidence" value="ECO:0007669"/>
    <property type="project" value="UniProtKB-ARBA"/>
</dbReference>
<evidence type="ECO:0000256" key="1">
    <source>
        <dbReference type="ARBA" id="ARBA00022490"/>
    </source>
</evidence>
<name>A0A380GLW5_9STAP</name>
<keyword evidence="3 4" id="KW-0862">Zinc</keyword>
<dbReference type="EMBL" id="UHDS01000001">
    <property type="protein sequence ID" value="SUM54640.1"/>
    <property type="molecule type" value="Genomic_DNA"/>
</dbReference>
<dbReference type="InterPro" id="IPR023524">
    <property type="entry name" value="Uncharacterised_SprT-like"/>
</dbReference>